<evidence type="ECO:0000256" key="5">
    <source>
        <dbReference type="ARBA" id="ARBA00022771"/>
    </source>
</evidence>
<dbReference type="InterPro" id="IPR013083">
    <property type="entry name" value="Znf_RING/FYVE/PHD"/>
</dbReference>
<keyword evidence="4" id="KW-0479">Metal-binding</keyword>
<name>A0A443SKG0_9ACAR</name>
<feature type="compositionally biased region" description="Polar residues" evidence="10">
    <location>
        <begin position="21"/>
        <end position="35"/>
    </location>
</feature>
<evidence type="ECO:0000256" key="6">
    <source>
        <dbReference type="ARBA" id="ARBA00022833"/>
    </source>
</evidence>
<dbReference type="GO" id="GO:0006513">
    <property type="term" value="P:protein monoubiquitination"/>
    <property type="evidence" value="ECO:0007669"/>
    <property type="project" value="TreeGrafter"/>
</dbReference>
<reference evidence="12 13" key="1">
    <citation type="journal article" date="2018" name="Gigascience">
        <title>Genomes of trombidid mites reveal novel predicted allergens and laterally-transferred genes associated with secondary metabolism.</title>
        <authorList>
            <person name="Dong X."/>
            <person name="Chaisiri K."/>
            <person name="Xia D."/>
            <person name="Armstrong S.D."/>
            <person name="Fang Y."/>
            <person name="Donnelly M.J."/>
            <person name="Kadowaki T."/>
            <person name="McGarry J.W."/>
            <person name="Darby A.C."/>
            <person name="Makepeace B.L."/>
        </authorList>
    </citation>
    <scope>NUCLEOTIDE SEQUENCE [LARGE SCALE GENOMIC DNA]</scope>
    <source>
        <strain evidence="12">UoL-UT</strain>
    </source>
</reference>
<dbReference type="EC" id="2.3.2.27" evidence="2"/>
<dbReference type="GO" id="GO:0061630">
    <property type="term" value="F:ubiquitin protein ligase activity"/>
    <property type="evidence" value="ECO:0007669"/>
    <property type="project" value="UniProtKB-EC"/>
</dbReference>
<feature type="compositionally biased region" description="Basic and acidic residues" evidence="10">
    <location>
        <begin position="7"/>
        <end position="20"/>
    </location>
</feature>
<dbReference type="PROSITE" id="PS00518">
    <property type="entry name" value="ZF_RING_1"/>
    <property type="match status" value="1"/>
</dbReference>
<organism evidence="12 13">
    <name type="scientific">Leptotrombidium deliense</name>
    <dbReference type="NCBI Taxonomy" id="299467"/>
    <lineage>
        <taxon>Eukaryota</taxon>
        <taxon>Metazoa</taxon>
        <taxon>Ecdysozoa</taxon>
        <taxon>Arthropoda</taxon>
        <taxon>Chelicerata</taxon>
        <taxon>Arachnida</taxon>
        <taxon>Acari</taxon>
        <taxon>Acariformes</taxon>
        <taxon>Trombidiformes</taxon>
        <taxon>Prostigmata</taxon>
        <taxon>Anystina</taxon>
        <taxon>Parasitengona</taxon>
        <taxon>Trombiculoidea</taxon>
        <taxon>Trombiculidae</taxon>
        <taxon>Leptotrombidium</taxon>
    </lineage>
</organism>
<evidence type="ECO:0000313" key="13">
    <source>
        <dbReference type="Proteomes" id="UP000288716"/>
    </source>
</evidence>
<dbReference type="SMART" id="SM00184">
    <property type="entry name" value="RING"/>
    <property type="match status" value="1"/>
</dbReference>
<dbReference type="Pfam" id="PF13639">
    <property type="entry name" value="zf-RING_2"/>
    <property type="match status" value="1"/>
</dbReference>
<dbReference type="Gene3D" id="3.30.40.10">
    <property type="entry name" value="Zinc/RING finger domain, C3HC4 (zinc finger)"/>
    <property type="match status" value="1"/>
</dbReference>
<evidence type="ECO:0000256" key="9">
    <source>
        <dbReference type="PROSITE-ProRule" id="PRU00175"/>
    </source>
</evidence>
<keyword evidence="7" id="KW-0805">Transcription regulation</keyword>
<protein>
    <recommendedName>
        <fullName evidence="2">RING-type E3 ubiquitin transferase</fullName>
        <ecNumber evidence="2">2.3.2.27</ecNumber>
    </recommendedName>
</protein>
<evidence type="ECO:0000256" key="10">
    <source>
        <dbReference type="SAM" id="MobiDB-lite"/>
    </source>
</evidence>
<dbReference type="OrthoDB" id="6502354at2759"/>
<keyword evidence="3" id="KW-0808">Transferase</keyword>
<evidence type="ECO:0000256" key="4">
    <source>
        <dbReference type="ARBA" id="ARBA00022723"/>
    </source>
</evidence>
<evidence type="ECO:0000256" key="8">
    <source>
        <dbReference type="ARBA" id="ARBA00023163"/>
    </source>
</evidence>
<evidence type="ECO:0000259" key="11">
    <source>
        <dbReference type="PROSITE" id="PS50089"/>
    </source>
</evidence>
<dbReference type="PANTHER" id="PTHR46077:SF1">
    <property type="entry name" value="TOP1 BINDING ARGININE_SERINE RICH PROTEIN, E3 UBIQUITIN LIGASE"/>
    <property type="match status" value="1"/>
</dbReference>
<dbReference type="VEuPathDB" id="VectorBase:LDEU004065"/>
<keyword evidence="13" id="KW-1185">Reference proteome</keyword>
<proteinExistence type="predicted"/>
<dbReference type="PROSITE" id="PS50089">
    <property type="entry name" value="ZF_RING_2"/>
    <property type="match status" value="1"/>
</dbReference>
<dbReference type="Proteomes" id="UP000288716">
    <property type="component" value="Unassembled WGS sequence"/>
</dbReference>
<evidence type="ECO:0000256" key="2">
    <source>
        <dbReference type="ARBA" id="ARBA00012483"/>
    </source>
</evidence>
<dbReference type="InterPro" id="IPR017907">
    <property type="entry name" value="Znf_RING_CS"/>
</dbReference>
<keyword evidence="8" id="KW-0804">Transcription</keyword>
<accession>A0A443SKG0</accession>
<gene>
    <name evidence="12" type="ORF">B4U80_13693</name>
</gene>
<dbReference type="SUPFAM" id="SSF57850">
    <property type="entry name" value="RING/U-box"/>
    <property type="match status" value="1"/>
</dbReference>
<dbReference type="InterPro" id="IPR001841">
    <property type="entry name" value="Znf_RING"/>
</dbReference>
<dbReference type="PANTHER" id="PTHR46077">
    <property type="entry name" value="E3 UBIQUITIN-PROTEIN LIGASE TOPORS"/>
    <property type="match status" value="1"/>
</dbReference>
<sequence length="210" mass="23880">MSQKKNNNNEESKGSRDNREQNNGTPAPGNENATETSNTQCSICRAQITNQAFAEPCHHSFCFECIRQWTLNRNTCPVCRQLCTQITHNYRSPLQFDRLTVQPSQPIPLERTLVCVNLIGDCQVFTQLFVPGYFISTRNTGVAIFRRGQSMLLNQNSVYHFMNTFGDEAIVVGEQIEQLHPFLNSFERLRVRQLFLHALANAGVPQIGFP</sequence>
<evidence type="ECO:0000256" key="3">
    <source>
        <dbReference type="ARBA" id="ARBA00022679"/>
    </source>
</evidence>
<feature type="domain" description="RING-type" evidence="11">
    <location>
        <begin position="41"/>
        <end position="80"/>
    </location>
</feature>
<feature type="region of interest" description="Disordered" evidence="10">
    <location>
        <begin position="1"/>
        <end position="35"/>
    </location>
</feature>
<evidence type="ECO:0000313" key="12">
    <source>
        <dbReference type="EMBL" id="RWS27972.1"/>
    </source>
</evidence>
<comment type="catalytic activity">
    <reaction evidence="1">
        <text>S-ubiquitinyl-[E2 ubiquitin-conjugating enzyme]-L-cysteine + [acceptor protein]-L-lysine = [E2 ubiquitin-conjugating enzyme]-L-cysteine + N(6)-ubiquitinyl-[acceptor protein]-L-lysine.</text>
        <dbReference type="EC" id="2.3.2.27"/>
    </reaction>
</comment>
<keyword evidence="5 9" id="KW-0863">Zinc-finger</keyword>
<evidence type="ECO:0000256" key="7">
    <source>
        <dbReference type="ARBA" id="ARBA00023015"/>
    </source>
</evidence>
<dbReference type="GO" id="GO:0008270">
    <property type="term" value="F:zinc ion binding"/>
    <property type="evidence" value="ECO:0007669"/>
    <property type="project" value="UniProtKB-KW"/>
</dbReference>
<comment type="caution">
    <text evidence="12">The sequence shown here is derived from an EMBL/GenBank/DDBJ whole genome shotgun (WGS) entry which is preliminary data.</text>
</comment>
<evidence type="ECO:0000256" key="1">
    <source>
        <dbReference type="ARBA" id="ARBA00000900"/>
    </source>
</evidence>
<dbReference type="EMBL" id="NCKV01001647">
    <property type="protein sequence ID" value="RWS27972.1"/>
    <property type="molecule type" value="Genomic_DNA"/>
</dbReference>
<dbReference type="STRING" id="299467.A0A443SKG0"/>
<dbReference type="AlphaFoldDB" id="A0A443SKG0"/>
<dbReference type="GO" id="GO:0000209">
    <property type="term" value="P:protein polyubiquitination"/>
    <property type="evidence" value="ECO:0007669"/>
    <property type="project" value="TreeGrafter"/>
</dbReference>
<keyword evidence="6" id="KW-0862">Zinc</keyword>